<evidence type="ECO:0000256" key="1">
    <source>
        <dbReference type="ARBA" id="ARBA00006845"/>
    </source>
</evidence>
<sequence length="155" mass="17815">MHTVPWAHVVPEQGVLPVDVLLPGTGRTYVVRLDGREMRDTDAVFLQFYDRLKLPDYFGWNWNALLDCLRDLNWLQPADRCVLIVEAADEVLPGDGDTRRLLFRTLLRAGRRWSFTRRSDGLDLSRLVIVMSCAAASVADLREQLRLCWDETEEG</sequence>
<dbReference type="SUPFAM" id="SSF52038">
    <property type="entry name" value="Barstar-related"/>
    <property type="match status" value="1"/>
</dbReference>
<gene>
    <name evidence="3" type="ORF">Snoj_24000</name>
</gene>
<dbReference type="Gene3D" id="3.30.370.10">
    <property type="entry name" value="Barstar-like"/>
    <property type="match status" value="1"/>
</dbReference>
<dbReference type="Pfam" id="PF01337">
    <property type="entry name" value="Barstar"/>
    <property type="match status" value="1"/>
</dbReference>
<name>A0ABQ3SKF2_9ACTN</name>
<evidence type="ECO:0000313" key="4">
    <source>
        <dbReference type="Proteomes" id="UP000613974"/>
    </source>
</evidence>
<evidence type="ECO:0000313" key="3">
    <source>
        <dbReference type="EMBL" id="GHI68482.1"/>
    </source>
</evidence>
<reference evidence="4" key="1">
    <citation type="submission" date="2023-07" db="EMBL/GenBank/DDBJ databases">
        <title>Whole genome shotgun sequence of Streptomyces nojiriensis NBRC 13794.</title>
        <authorList>
            <person name="Komaki H."/>
            <person name="Tamura T."/>
        </authorList>
    </citation>
    <scope>NUCLEOTIDE SEQUENCE [LARGE SCALE GENOMIC DNA]</scope>
    <source>
        <strain evidence="4">NBRC 13794</strain>
    </source>
</reference>
<protein>
    <recommendedName>
        <fullName evidence="2">Barstar (barnase inhibitor) domain-containing protein</fullName>
    </recommendedName>
</protein>
<feature type="domain" description="Barstar (barnase inhibitor)" evidence="2">
    <location>
        <begin position="30"/>
        <end position="116"/>
    </location>
</feature>
<comment type="caution">
    <text evidence="3">The sequence shown here is derived from an EMBL/GenBank/DDBJ whole genome shotgun (WGS) entry which is preliminary data.</text>
</comment>
<dbReference type="EMBL" id="BNEC01000003">
    <property type="protein sequence ID" value="GHI68482.1"/>
    <property type="molecule type" value="Genomic_DNA"/>
</dbReference>
<dbReference type="Proteomes" id="UP000613974">
    <property type="component" value="Unassembled WGS sequence"/>
</dbReference>
<keyword evidence="4" id="KW-1185">Reference proteome</keyword>
<evidence type="ECO:0000259" key="2">
    <source>
        <dbReference type="Pfam" id="PF01337"/>
    </source>
</evidence>
<organism evidence="3 4">
    <name type="scientific">Streptomyces nojiriensis</name>
    <dbReference type="NCBI Taxonomy" id="66374"/>
    <lineage>
        <taxon>Bacteria</taxon>
        <taxon>Bacillati</taxon>
        <taxon>Actinomycetota</taxon>
        <taxon>Actinomycetes</taxon>
        <taxon>Kitasatosporales</taxon>
        <taxon>Streptomycetaceae</taxon>
        <taxon>Streptomyces</taxon>
    </lineage>
</organism>
<accession>A0ABQ3SKF2</accession>
<comment type="similarity">
    <text evidence="1">Belongs to the barstar family.</text>
</comment>
<dbReference type="InterPro" id="IPR035905">
    <property type="entry name" value="Barstar-like_sf"/>
</dbReference>
<dbReference type="InterPro" id="IPR000468">
    <property type="entry name" value="Barstar"/>
</dbReference>
<proteinExistence type="inferred from homology"/>